<accession>A0A6P6KF66</accession>
<feature type="compositionally biased region" description="Basic and acidic residues" evidence="2">
    <location>
        <begin position="405"/>
        <end position="419"/>
    </location>
</feature>
<feature type="region of interest" description="Disordered" evidence="2">
    <location>
        <begin position="167"/>
        <end position="289"/>
    </location>
</feature>
<dbReference type="GO" id="GO:0060090">
    <property type="term" value="F:molecular adaptor activity"/>
    <property type="evidence" value="ECO:0007669"/>
    <property type="project" value="TreeGrafter"/>
</dbReference>
<feature type="compositionally biased region" description="Low complexity" evidence="2">
    <location>
        <begin position="56"/>
        <end position="71"/>
    </location>
</feature>
<feature type="compositionally biased region" description="Polar residues" evidence="2">
    <location>
        <begin position="181"/>
        <end position="194"/>
    </location>
</feature>
<comment type="similarity">
    <text evidence="1">Belongs to the SAPAP family.</text>
</comment>
<feature type="compositionally biased region" description="Polar residues" evidence="2">
    <location>
        <begin position="32"/>
        <end position="45"/>
    </location>
</feature>
<proteinExistence type="inferred from homology"/>
<dbReference type="GeneID" id="113051004"/>
<evidence type="ECO:0000256" key="2">
    <source>
        <dbReference type="SAM" id="MobiDB-lite"/>
    </source>
</evidence>
<dbReference type="OrthoDB" id="10036956at2759"/>
<organism evidence="3 4">
    <name type="scientific">Carassius auratus</name>
    <name type="common">Goldfish</name>
    <dbReference type="NCBI Taxonomy" id="7957"/>
    <lineage>
        <taxon>Eukaryota</taxon>
        <taxon>Metazoa</taxon>
        <taxon>Chordata</taxon>
        <taxon>Craniata</taxon>
        <taxon>Vertebrata</taxon>
        <taxon>Euteleostomi</taxon>
        <taxon>Actinopterygii</taxon>
        <taxon>Neopterygii</taxon>
        <taxon>Teleostei</taxon>
        <taxon>Ostariophysi</taxon>
        <taxon>Cypriniformes</taxon>
        <taxon>Cyprinidae</taxon>
        <taxon>Cyprininae</taxon>
        <taxon>Carassius</taxon>
    </lineage>
</organism>
<evidence type="ECO:0000313" key="4">
    <source>
        <dbReference type="RefSeq" id="XP_026070356.1"/>
    </source>
</evidence>
<feature type="region of interest" description="Disordered" evidence="2">
    <location>
        <begin position="405"/>
        <end position="490"/>
    </location>
</feature>
<dbReference type="RefSeq" id="XP_026070356.1">
    <property type="nucleotide sequence ID" value="XM_026214571.1"/>
</dbReference>
<name>A0A6P6KF66_CARAU</name>
<gene>
    <name evidence="4" type="primary">LOC113051004</name>
</gene>
<dbReference type="GO" id="GO:0023052">
    <property type="term" value="P:signaling"/>
    <property type="evidence" value="ECO:0007669"/>
    <property type="project" value="InterPro"/>
</dbReference>
<dbReference type="PANTHER" id="PTHR12353:SF19">
    <property type="entry name" value="DISKS LARGE-ASSOCIATED PROTEIN 4"/>
    <property type="match status" value="1"/>
</dbReference>
<feature type="compositionally biased region" description="Basic and acidic residues" evidence="2">
    <location>
        <begin position="438"/>
        <end position="456"/>
    </location>
</feature>
<feature type="compositionally biased region" description="Polar residues" evidence="2">
    <location>
        <begin position="204"/>
        <end position="242"/>
    </location>
</feature>
<feature type="compositionally biased region" description="Polar residues" evidence="2">
    <location>
        <begin position="466"/>
        <end position="478"/>
    </location>
</feature>
<evidence type="ECO:0000256" key="1">
    <source>
        <dbReference type="ARBA" id="ARBA00008839"/>
    </source>
</evidence>
<feature type="region of interest" description="Disordered" evidence="2">
    <location>
        <begin position="99"/>
        <end position="122"/>
    </location>
</feature>
<dbReference type="GO" id="GO:0098978">
    <property type="term" value="C:glutamatergic synapse"/>
    <property type="evidence" value="ECO:0007669"/>
    <property type="project" value="TreeGrafter"/>
</dbReference>
<sequence length="490" mass="53663">MFLAVSTCMTSCKRVAPPPVPPRTTSKPFISVTVQSSTESAQDSYPDNLDRKNEVNSQSGRSNSSDSLDSLPKGSRPPVAPPREPQIPAAVVISPNPLRDSHHEQVKGEALSADERPVDPVPRRKLSSIGIQVDCIQELQAKVETPPLARFQSIGVQVEDGWTFSRSSSMASRQETDSDTQDLSLTSLTFPSNSKHTEKKVMVNSASQSVDSPPQLSLNNGNHDNDVAVTTSGPSRQILTNRSTTQSSSSSFSESLDPALDPSSLPPPDPWLESGNGTGSGGPAQPLTGATACRRDGHWFLKLLQAETGRMEGWCSQMEKETSEHQLSEEVLGKVRSAVGCAQLLMSQKFQQFRGLCEQNLNVNANPRPTAQDLAGFWDLLQLSIEDISLKFDELYHLKSNEWKLEGDSPEKQPRDVQENQKQAPPVPKKPVKSKASLGREKSNDTVDKQRQEARKRLMAAKRAQSVKQNSTTESTDSIEIYVPEAQTRL</sequence>
<keyword evidence="3" id="KW-1185">Reference proteome</keyword>
<dbReference type="GO" id="GO:0099572">
    <property type="term" value="C:postsynaptic specialization"/>
    <property type="evidence" value="ECO:0007669"/>
    <property type="project" value="TreeGrafter"/>
</dbReference>
<dbReference type="AlphaFoldDB" id="A0A6P6KF66"/>
<dbReference type="InterPro" id="IPR005026">
    <property type="entry name" value="SAPAP"/>
</dbReference>
<reference evidence="4" key="1">
    <citation type="submission" date="2025-08" db="UniProtKB">
        <authorList>
            <consortium name="RefSeq"/>
        </authorList>
    </citation>
    <scope>IDENTIFICATION</scope>
    <source>
        <strain evidence="4">Wakin</strain>
        <tissue evidence="4">Muscle</tissue>
    </source>
</reference>
<feature type="region of interest" description="Disordered" evidence="2">
    <location>
        <begin position="15"/>
        <end position="85"/>
    </location>
</feature>
<protein>
    <submittedName>
        <fullName evidence="4">Disks large-associated protein 4-like</fullName>
    </submittedName>
</protein>
<dbReference type="PANTHER" id="PTHR12353">
    <property type="entry name" value="DISKS LARGE-ASSOCIATED PROTEIN DAP SAP90/PSD-95-ASSOCIATED PROTEIN"/>
    <property type="match status" value="1"/>
</dbReference>
<feature type="compositionally biased region" description="Low complexity" evidence="2">
    <location>
        <begin position="243"/>
        <end position="263"/>
    </location>
</feature>
<evidence type="ECO:0000313" key="3">
    <source>
        <dbReference type="Proteomes" id="UP000515129"/>
    </source>
</evidence>
<dbReference type="KEGG" id="caua:113051004"/>
<dbReference type="Proteomes" id="UP000515129">
    <property type="component" value="Chromosome 31"/>
</dbReference>
<dbReference type="Pfam" id="PF03359">
    <property type="entry name" value="GKAP"/>
    <property type="match status" value="1"/>
</dbReference>